<sequence length="46" mass="5341">MMMDGRNIRKNMWLLVLWNNCACLWLVVNTGTELNAFLVTCTNTVH</sequence>
<dbReference type="AlphaFoldDB" id="A0A0A9GH74"/>
<reference evidence="2" key="1">
    <citation type="submission" date="2014-09" db="EMBL/GenBank/DDBJ databases">
        <authorList>
            <person name="Magalhaes I.L.F."/>
            <person name="Oliveira U."/>
            <person name="Santos F.R."/>
            <person name="Vidigal T.H.D.A."/>
            <person name="Brescovit A.D."/>
            <person name="Santos A.J."/>
        </authorList>
    </citation>
    <scope>NUCLEOTIDE SEQUENCE</scope>
    <source>
        <tissue evidence="2">Shoot tissue taken approximately 20 cm above the soil surface</tissue>
    </source>
</reference>
<evidence type="ECO:0000313" key="2">
    <source>
        <dbReference type="EMBL" id="JAE22779.1"/>
    </source>
</evidence>
<keyword evidence="1" id="KW-0472">Membrane</keyword>
<evidence type="ECO:0000256" key="1">
    <source>
        <dbReference type="SAM" id="Phobius"/>
    </source>
</evidence>
<dbReference type="EMBL" id="GBRH01175117">
    <property type="protein sequence ID" value="JAE22779.1"/>
    <property type="molecule type" value="Transcribed_RNA"/>
</dbReference>
<feature type="transmembrane region" description="Helical" evidence="1">
    <location>
        <begin position="12"/>
        <end position="28"/>
    </location>
</feature>
<keyword evidence="1" id="KW-1133">Transmembrane helix</keyword>
<protein>
    <submittedName>
        <fullName evidence="2">Uncharacterized protein</fullName>
    </submittedName>
</protein>
<organism evidence="2">
    <name type="scientific">Arundo donax</name>
    <name type="common">Giant reed</name>
    <name type="synonym">Donax arundinaceus</name>
    <dbReference type="NCBI Taxonomy" id="35708"/>
    <lineage>
        <taxon>Eukaryota</taxon>
        <taxon>Viridiplantae</taxon>
        <taxon>Streptophyta</taxon>
        <taxon>Embryophyta</taxon>
        <taxon>Tracheophyta</taxon>
        <taxon>Spermatophyta</taxon>
        <taxon>Magnoliopsida</taxon>
        <taxon>Liliopsida</taxon>
        <taxon>Poales</taxon>
        <taxon>Poaceae</taxon>
        <taxon>PACMAD clade</taxon>
        <taxon>Arundinoideae</taxon>
        <taxon>Arundineae</taxon>
        <taxon>Arundo</taxon>
    </lineage>
</organism>
<proteinExistence type="predicted"/>
<reference evidence="2" key="2">
    <citation type="journal article" date="2015" name="Data Brief">
        <title>Shoot transcriptome of the giant reed, Arundo donax.</title>
        <authorList>
            <person name="Barrero R.A."/>
            <person name="Guerrero F.D."/>
            <person name="Moolhuijzen P."/>
            <person name="Goolsby J.A."/>
            <person name="Tidwell J."/>
            <person name="Bellgard S.E."/>
            <person name="Bellgard M.I."/>
        </authorList>
    </citation>
    <scope>NUCLEOTIDE SEQUENCE</scope>
    <source>
        <tissue evidence="2">Shoot tissue taken approximately 20 cm above the soil surface</tissue>
    </source>
</reference>
<keyword evidence="1" id="KW-0812">Transmembrane</keyword>
<accession>A0A0A9GH74</accession>
<name>A0A0A9GH74_ARUDO</name>